<keyword evidence="9" id="KW-1185">Reference proteome</keyword>
<sequence length="142" mass="15734">MGCLFCTEKSKKKPKFQQNKKPEDQISSTSDKSKINSGLGINKEGSKDGGSTHIAAHTFTFRELAAAAKNFRADCLLGEGGFGRVYRGRLESTNQVVAIKQLDRNGLQGNREFLVEVLMLSLLHHPNLVNLLDIVPMEIKDF</sequence>
<dbReference type="GO" id="GO:0005886">
    <property type="term" value="C:plasma membrane"/>
    <property type="evidence" value="ECO:0007669"/>
    <property type="project" value="UniProtKB-SubCell"/>
</dbReference>
<dbReference type="Pfam" id="PF07714">
    <property type="entry name" value="PK_Tyr_Ser-Thr"/>
    <property type="match status" value="1"/>
</dbReference>
<dbReference type="PROSITE" id="PS00107">
    <property type="entry name" value="PROTEIN_KINASE_ATP"/>
    <property type="match status" value="1"/>
</dbReference>
<dbReference type="InterPro" id="IPR001245">
    <property type="entry name" value="Ser-Thr/Tyr_kinase_cat_dom"/>
</dbReference>
<keyword evidence="5" id="KW-0067">ATP-binding</keyword>
<dbReference type="PANTHER" id="PTHR47985:SF23">
    <property type="entry name" value="OS07G0695300 PROTEIN"/>
    <property type="match status" value="1"/>
</dbReference>
<dbReference type="InterPro" id="IPR017441">
    <property type="entry name" value="Protein_kinase_ATP_BS"/>
</dbReference>
<keyword evidence="5" id="KW-0547">Nucleotide-binding</keyword>
<dbReference type="AlphaFoldDB" id="A0AA38VVN7"/>
<dbReference type="SUPFAM" id="SSF56112">
    <property type="entry name" value="Protein kinase-like (PK-like)"/>
    <property type="match status" value="1"/>
</dbReference>
<comment type="subcellular location">
    <subcellularLocation>
        <location evidence="1">Cell membrane</location>
        <topology evidence="1">Lipid-anchor</topology>
    </subcellularLocation>
</comment>
<feature type="binding site" evidence="5">
    <location>
        <position position="100"/>
    </location>
    <ligand>
        <name>ATP</name>
        <dbReference type="ChEBI" id="CHEBI:30616"/>
    </ligand>
</feature>
<evidence type="ECO:0000256" key="1">
    <source>
        <dbReference type="ARBA" id="ARBA00004193"/>
    </source>
</evidence>
<dbReference type="InterPro" id="IPR011009">
    <property type="entry name" value="Kinase-like_dom_sf"/>
</dbReference>
<keyword evidence="2" id="KW-0808">Transferase</keyword>
<feature type="region of interest" description="Disordered" evidence="6">
    <location>
        <begin position="8"/>
        <end position="52"/>
    </location>
</feature>
<dbReference type="InterPro" id="IPR000719">
    <property type="entry name" value="Prot_kinase_dom"/>
</dbReference>
<dbReference type="Gene3D" id="3.30.200.20">
    <property type="entry name" value="Phosphorylase Kinase, domain 1"/>
    <property type="match status" value="1"/>
</dbReference>
<gene>
    <name evidence="8" type="ORF">OSB04_026468</name>
</gene>
<name>A0AA38VVN7_9ASTR</name>
<dbReference type="EMBL" id="JARYMX010000007">
    <property type="protein sequence ID" value="KAJ9539962.1"/>
    <property type="molecule type" value="Genomic_DNA"/>
</dbReference>
<evidence type="ECO:0000313" key="9">
    <source>
        <dbReference type="Proteomes" id="UP001172457"/>
    </source>
</evidence>
<evidence type="ECO:0000256" key="6">
    <source>
        <dbReference type="SAM" id="MobiDB-lite"/>
    </source>
</evidence>
<dbReference type="PROSITE" id="PS50011">
    <property type="entry name" value="PROTEIN_KINASE_DOM"/>
    <property type="match status" value="1"/>
</dbReference>
<proteinExistence type="predicted"/>
<organism evidence="8 9">
    <name type="scientific">Centaurea solstitialis</name>
    <name type="common">yellow star-thistle</name>
    <dbReference type="NCBI Taxonomy" id="347529"/>
    <lineage>
        <taxon>Eukaryota</taxon>
        <taxon>Viridiplantae</taxon>
        <taxon>Streptophyta</taxon>
        <taxon>Embryophyta</taxon>
        <taxon>Tracheophyta</taxon>
        <taxon>Spermatophyta</taxon>
        <taxon>Magnoliopsida</taxon>
        <taxon>eudicotyledons</taxon>
        <taxon>Gunneridae</taxon>
        <taxon>Pentapetalae</taxon>
        <taxon>asterids</taxon>
        <taxon>campanulids</taxon>
        <taxon>Asterales</taxon>
        <taxon>Asteraceae</taxon>
        <taxon>Carduoideae</taxon>
        <taxon>Cardueae</taxon>
        <taxon>Centaureinae</taxon>
        <taxon>Centaurea</taxon>
    </lineage>
</organism>
<feature type="domain" description="Protein kinase" evidence="7">
    <location>
        <begin position="71"/>
        <end position="142"/>
    </location>
</feature>
<evidence type="ECO:0000256" key="5">
    <source>
        <dbReference type="PROSITE-ProRule" id="PRU10141"/>
    </source>
</evidence>
<keyword evidence="4" id="KW-0449">Lipoprotein</keyword>
<dbReference type="PANTHER" id="PTHR47985">
    <property type="entry name" value="OS07G0668900 PROTEIN"/>
    <property type="match status" value="1"/>
</dbReference>
<dbReference type="Proteomes" id="UP001172457">
    <property type="component" value="Chromosome 7"/>
</dbReference>
<keyword evidence="2" id="KW-0418">Kinase</keyword>
<evidence type="ECO:0000313" key="8">
    <source>
        <dbReference type="EMBL" id="KAJ9539962.1"/>
    </source>
</evidence>
<evidence type="ECO:0000256" key="2">
    <source>
        <dbReference type="ARBA" id="ARBA00022527"/>
    </source>
</evidence>
<accession>A0AA38VVN7</accession>
<reference evidence="8" key="1">
    <citation type="submission" date="2023-03" db="EMBL/GenBank/DDBJ databases">
        <title>Chromosome-scale reference genome and RAD-based genetic map of yellow starthistle (Centaurea solstitialis) reveal putative structural variation and QTLs associated with invader traits.</title>
        <authorList>
            <person name="Reatini B."/>
            <person name="Cang F.A."/>
            <person name="Jiang Q."/>
            <person name="Mckibben M.T.W."/>
            <person name="Barker M.S."/>
            <person name="Rieseberg L.H."/>
            <person name="Dlugosch K.M."/>
        </authorList>
    </citation>
    <scope>NUCLEOTIDE SEQUENCE</scope>
    <source>
        <strain evidence="8">CAN-66</strain>
        <tissue evidence="8">Leaf</tissue>
    </source>
</reference>
<dbReference type="GO" id="GO:0005524">
    <property type="term" value="F:ATP binding"/>
    <property type="evidence" value="ECO:0007669"/>
    <property type="project" value="UniProtKB-UniRule"/>
</dbReference>
<keyword evidence="2" id="KW-0723">Serine/threonine-protein kinase</keyword>
<evidence type="ECO:0000259" key="7">
    <source>
        <dbReference type="PROSITE" id="PS50011"/>
    </source>
</evidence>
<dbReference type="GO" id="GO:0004674">
    <property type="term" value="F:protein serine/threonine kinase activity"/>
    <property type="evidence" value="ECO:0007669"/>
    <property type="project" value="UniProtKB-KW"/>
</dbReference>
<evidence type="ECO:0000256" key="4">
    <source>
        <dbReference type="ARBA" id="ARBA00023288"/>
    </source>
</evidence>
<evidence type="ECO:0000256" key="3">
    <source>
        <dbReference type="ARBA" id="ARBA00023136"/>
    </source>
</evidence>
<comment type="caution">
    <text evidence="8">The sequence shown here is derived from an EMBL/GenBank/DDBJ whole genome shotgun (WGS) entry which is preliminary data.</text>
</comment>
<keyword evidence="3" id="KW-0472">Membrane</keyword>
<protein>
    <recommendedName>
        <fullName evidence="7">Protein kinase domain-containing protein</fullName>
    </recommendedName>
</protein>